<dbReference type="OrthoDB" id="663250at2759"/>
<sequence length="323" mass="36309">MIILLLLILGFKPLVTAADPLVWRCDSHFGNEAYKANIKLLSAALSMSISSTQTIFAKGFTGTKQDRVYGTVQCRGDVSASACPSCITTAFRNIGWPCILETVTAVLYEDCIVHISQEDLIYDSSDMLKRLLVFTNTTERTVSLSIHLEASLMYNSSRIDGNIKVLLQETAKQAAYNSTMMYATGRLDVFRALPLLYSLAQCNLDLPPNDCWDCLKNISSAAKSFFKEQHGEWISGTWCNFRYSTNQFYEGQPMQQIDWSDDVDPTTNMPARMPAPGPVGVPRQKDEDKPVVVVPRQKHKSKQDNMIISFAKIRWSYLFVVLK</sequence>
<accession>A0A3B6RCM1</accession>
<evidence type="ECO:0000256" key="1">
    <source>
        <dbReference type="ARBA" id="ARBA00022729"/>
    </source>
</evidence>
<dbReference type="SMR" id="A0A3B6RCM1"/>
<keyword evidence="6" id="KW-1185">Reference proteome</keyword>
<organism evidence="5">
    <name type="scientific">Triticum aestivum</name>
    <name type="common">Wheat</name>
    <dbReference type="NCBI Taxonomy" id="4565"/>
    <lineage>
        <taxon>Eukaryota</taxon>
        <taxon>Viridiplantae</taxon>
        <taxon>Streptophyta</taxon>
        <taxon>Embryophyta</taxon>
        <taxon>Tracheophyta</taxon>
        <taxon>Spermatophyta</taxon>
        <taxon>Magnoliopsida</taxon>
        <taxon>Liliopsida</taxon>
        <taxon>Poales</taxon>
        <taxon>Poaceae</taxon>
        <taxon>BOP clade</taxon>
        <taxon>Pooideae</taxon>
        <taxon>Triticodae</taxon>
        <taxon>Triticeae</taxon>
        <taxon>Triticinae</taxon>
        <taxon>Triticum</taxon>
    </lineage>
</organism>
<dbReference type="STRING" id="4565.A0A3B6RCM1"/>
<dbReference type="Gramene" id="TraesRN7A0100177500.1">
    <property type="protein sequence ID" value="TraesRN7A0100177500.1"/>
    <property type="gene ID" value="TraesRN7A0100177500"/>
</dbReference>
<dbReference type="Pfam" id="PF01657">
    <property type="entry name" value="Stress-antifung"/>
    <property type="match status" value="2"/>
</dbReference>
<dbReference type="EnsemblPlants" id="TraesCS7A02G084300.1">
    <property type="protein sequence ID" value="TraesCS7A02G084300.1"/>
    <property type="gene ID" value="TraesCS7A02G084300"/>
</dbReference>
<dbReference type="Gramene" id="TraesWEE_scaffold_100055_01G000100.1">
    <property type="protein sequence ID" value="TraesWEE_scaffold_100055_01G000100.1"/>
    <property type="gene ID" value="TraesWEE_scaffold_100055_01G000100"/>
</dbReference>
<evidence type="ECO:0000256" key="3">
    <source>
        <dbReference type="SAM" id="SignalP"/>
    </source>
</evidence>
<dbReference type="InterPro" id="IPR002902">
    <property type="entry name" value="GNK2"/>
</dbReference>
<proteinExistence type="predicted"/>
<reference evidence="5" key="2">
    <citation type="submission" date="2018-10" db="UniProtKB">
        <authorList>
            <consortium name="EnsemblPlants"/>
        </authorList>
    </citation>
    <scope>IDENTIFICATION</scope>
</reference>
<dbReference type="InterPro" id="IPR038408">
    <property type="entry name" value="GNK2_sf"/>
</dbReference>
<evidence type="ECO:0000259" key="4">
    <source>
        <dbReference type="PROSITE" id="PS51473"/>
    </source>
</evidence>
<evidence type="ECO:0000256" key="2">
    <source>
        <dbReference type="ARBA" id="ARBA00022737"/>
    </source>
</evidence>
<dbReference type="Gramene" id="TraesCLE_scaffold_096504_01G000100.1">
    <property type="protein sequence ID" value="TraesCLE_scaffold_096504_01G000100.1"/>
    <property type="gene ID" value="TraesCLE_scaffold_096504_01G000100"/>
</dbReference>
<evidence type="ECO:0000313" key="6">
    <source>
        <dbReference type="Proteomes" id="UP000019116"/>
    </source>
</evidence>
<feature type="chain" id="PRO_5043179899" description="Gnk2-homologous domain-containing protein" evidence="3">
    <location>
        <begin position="18"/>
        <end position="323"/>
    </location>
</feature>
<dbReference type="Gramene" id="TraesCS7A03G0200400.1">
    <property type="protein sequence ID" value="TraesCS7A03G0200400.1.CDS"/>
    <property type="gene ID" value="TraesCS7A03G0200400"/>
</dbReference>
<dbReference type="Gramene" id="TraesCAD_scaffold_042978_01G000200.1">
    <property type="protein sequence ID" value="TraesCAD_scaffold_042978_01G000200.1"/>
    <property type="gene ID" value="TraesCAD_scaffold_042978_01G000200"/>
</dbReference>
<keyword evidence="1 3" id="KW-0732">Signal</keyword>
<dbReference type="OMA" id="CIVHISQ"/>
<evidence type="ECO:0000313" key="5">
    <source>
        <dbReference type="EnsemblPlants" id="TraesCS7A02G084300.1"/>
    </source>
</evidence>
<dbReference type="PROSITE" id="PS51473">
    <property type="entry name" value="GNK2"/>
    <property type="match status" value="2"/>
</dbReference>
<protein>
    <recommendedName>
        <fullName evidence="4">Gnk2-homologous domain-containing protein</fullName>
    </recommendedName>
</protein>
<dbReference type="CDD" id="cd23509">
    <property type="entry name" value="Gnk2-like"/>
    <property type="match status" value="2"/>
</dbReference>
<feature type="domain" description="Gnk2-homologous" evidence="4">
    <location>
        <begin position="16"/>
        <end position="120"/>
    </location>
</feature>
<dbReference type="Gramene" id="TraesROB_scaffold_038311_01G000200.1">
    <property type="protein sequence ID" value="TraesROB_scaffold_038311_01G000200.1"/>
    <property type="gene ID" value="TraesROB_scaffold_038311_01G000200"/>
</dbReference>
<dbReference type="PANTHER" id="PTHR32099:SF42">
    <property type="entry name" value="CYSTEINE-RICH RECEPTOR-LIKE PROTEIN KINASE 9-RELATED"/>
    <property type="match status" value="1"/>
</dbReference>
<dbReference type="PANTHER" id="PTHR32099">
    <property type="entry name" value="CYSTEINE-RICH REPEAT SECRETORY PROTEIN"/>
    <property type="match status" value="1"/>
</dbReference>
<dbReference type="Gramene" id="TraesCS7A02G084300.1">
    <property type="protein sequence ID" value="TraesCS7A02G084300.1"/>
    <property type="gene ID" value="TraesCS7A02G084300"/>
</dbReference>
<name>A0A3B6RCM1_WHEAT</name>
<dbReference type="AlphaFoldDB" id="A0A3B6RCM1"/>
<dbReference type="Gene3D" id="3.30.430.20">
    <property type="entry name" value="Gnk2 domain, C-X8-C-X2-C motif"/>
    <property type="match status" value="2"/>
</dbReference>
<feature type="signal peptide" evidence="3">
    <location>
        <begin position="1"/>
        <end position="17"/>
    </location>
</feature>
<reference evidence="5" key="1">
    <citation type="submission" date="2018-08" db="EMBL/GenBank/DDBJ databases">
        <authorList>
            <person name="Rossello M."/>
        </authorList>
    </citation>
    <scope>NUCLEOTIDE SEQUENCE [LARGE SCALE GENOMIC DNA]</scope>
    <source>
        <strain evidence="5">cv. Chinese Spring</strain>
    </source>
</reference>
<keyword evidence="2" id="KW-0677">Repeat</keyword>
<dbReference type="Proteomes" id="UP000019116">
    <property type="component" value="Chromosome 7A"/>
</dbReference>
<feature type="domain" description="Gnk2-homologous" evidence="4">
    <location>
        <begin position="141"/>
        <end position="248"/>
    </location>
</feature>